<proteinExistence type="predicted"/>
<dbReference type="Pfam" id="PF01844">
    <property type="entry name" value="HNH"/>
    <property type="match status" value="1"/>
</dbReference>
<dbReference type="Proteomes" id="UP001164653">
    <property type="component" value="Chromosome"/>
</dbReference>
<feature type="domain" description="HNH nuclease" evidence="1">
    <location>
        <begin position="88"/>
        <end position="150"/>
    </location>
</feature>
<dbReference type="GO" id="GO:0008270">
    <property type="term" value="F:zinc ion binding"/>
    <property type="evidence" value="ECO:0007669"/>
    <property type="project" value="InterPro"/>
</dbReference>
<dbReference type="REBASE" id="681102">
    <property type="entry name" value="DspU1ORF29035P"/>
</dbReference>
<dbReference type="InterPro" id="IPR003615">
    <property type="entry name" value="HNH_nuc"/>
</dbReference>
<dbReference type="GO" id="GO:0004519">
    <property type="term" value="F:endonuclease activity"/>
    <property type="evidence" value="ECO:0007669"/>
    <property type="project" value="UniProtKB-KW"/>
</dbReference>
<dbReference type="SMART" id="SM00507">
    <property type="entry name" value="HNHc"/>
    <property type="match status" value="1"/>
</dbReference>
<keyword evidence="3" id="KW-1185">Reference proteome</keyword>
<keyword evidence="2" id="KW-0378">Hydrolase</keyword>
<dbReference type="GO" id="GO:0003676">
    <property type="term" value="F:nucleic acid binding"/>
    <property type="evidence" value="ECO:0007669"/>
    <property type="project" value="InterPro"/>
</dbReference>
<dbReference type="CDD" id="cd00085">
    <property type="entry name" value="HNHc"/>
    <property type="match status" value="1"/>
</dbReference>
<name>A0A9E8N8C5_9BACT</name>
<dbReference type="EMBL" id="CP112998">
    <property type="protein sequence ID" value="WAC11765.1"/>
    <property type="molecule type" value="Genomic_DNA"/>
</dbReference>
<dbReference type="RefSeq" id="WP_244821678.1">
    <property type="nucleotide sequence ID" value="NZ_CP112998.1"/>
</dbReference>
<keyword evidence="2" id="KW-0540">Nuclease</keyword>
<protein>
    <submittedName>
        <fullName evidence="2">HNH endonuclease</fullName>
    </submittedName>
</protein>
<sequence length="200" mass="22419">MSTKAPKGKGSRAKLREIFYENVGHVLNSDFLREVAGTSEWGRRLRELRNEEGMNIVTHNDRSDLKPGEYLLVDIKPLPFFDRSISKETRAFVLDRNGFTCQMCGAAAGEPHPYDQGRKTRLHIGHIIDKSMGGSDEPSNLRAICSICNEGASNLTLNRPQAIKLLAQVRRAPTSDQLDVLKWIVEKFPLQAAGVLKKFD</sequence>
<keyword evidence="2" id="KW-0255">Endonuclease</keyword>
<accession>A0A9E8N8C5</accession>
<dbReference type="Gene3D" id="1.10.30.50">
    <property type="match status" value="1"/>
</dbReference>
<evidence type="ECO:0000259" key="1">
    <source>
        <dbReference type="SMART" id="SM00507"/>
    </source>
</evidence>
<reference evidence="2" key="1">
    <citation type="submission" date="2022-11" db="EMBL/GenBank/DDBJ databases">
        <title>Dyadobacter pollutisoli sp. nov., isolated from plastic dumped soil.</title>
        <authorList>
            <person name="Kim J.M."/>
            <person name="Kim K.R."/>
            <person name="Lee J.K."/>
            <person name="Hao L."/>
            <person name="Jeon C.O."/>
        </authorList>
    </citation>
    <scope>NUCLEOTIDE SEQUENCE</scope>
    <source>
        <strain evidence="2">U1</strain>
    </source>
</reference>
<dbReference type="InterPro" id="IPR002711">
    <property type="entry name" value="HNH"/>
</dbReference>
<evidence type="ECO:0000313" key="3">
    <source>
        <dbReference type="Proteomes" id="UP001164653"/>
    </source>
</evidence>
<gene>
    <name evidence="2" type="ORF">ON006_29030</name>
</gene>
<organism evidence="2 3">
    <name type="scientific">Dyadobacter pollutisoli</name>
    <dbReference type="NCBI Taxonomy" id="2910158"/>
    <lineage>
        <taxon>Bacteria</taxon>
        <taxon>Pseudomonadati</taxon>
        <taxon>Bacteroidota</taxon>
        <taxon>Cytophagia</taxon>
        <taxon>Cytophagales</taxon>
        <taxon>Spirosomataceae</taxon>
        <taxon>Dyadobacter</taxon>
    </lineage>
</organism>
<dbReference type="AlphaFoldDB" id="A0A9E8N8C5"/>
<dbReference type="KEGG" id="dpf:ON006_29030"/>
<evidence type="ECO:0000313" key="2">
    <source>
        <dbReference type="EMBL" id="WAC11765.1"/>
    </source>
</evidence>